<evidence type="ECO:0000313" key="2">
    <source>
        <dbReference type="Proteomes" id="UP001420932"/>
    </source>
</evidence>
<dbReference type="Proteomes" id="UP001420932">
    <property type="component" value="Unassembled WGS sequence"/>
</dbReference>
<dbReference type="EMBL" id="JBBNAF010000008">
    <property type="protein sequence ID" value="KAK9121477.1"/>
    <property type="molecule type" value="Genomic_DNA"/>
</dbReference>
<organism evidence="1 2">
    <name type="scientific">Stephania yunnanensis</name>
    <dbReference type="NCBI Taxonomy" id="152371"/>
    <lineage>
        <taxon>Eukaryota</taxon>
        <taxon>Viridiplantae</taxon>
        <taxon>Streptophyta</taxon>
        <taxon>Embryophyta</taxon>
        <taxon>Tracheophyta</taxon>
        <taxon>Spermatophyta</taxon>
        <taxon>Magnoliopsida</taxon>
        <taxon>Ranunculales</taxon>
        <taxon>Menispermaceae</taxon>
        <taxon>Menispermoideae</taxon>
        <taxon>Cissampelideae</taxon>
        <taxon>Stephania</taxon>
    </lineage>
</organism>
<protein>
    <submittedName>
        <fullName evidence="1">Uncharacterized protein</fullName>
    </submittedName>
</protein>
<sequence length="156" mass="16742">MLVVCLAKSAPRVCTWLAETLSGDVSSQWELATWTRAGGSSANYWESVRVTLDHPVTASELSLPDSPKSVMLAVCLAKSAPRVYTWLVETRFGDVSGQLELATWTCAGGREFALLAGITGSLCNKASRGRSTVSETREEDKAVCDVVLLADATTRD</sequence>
<dbReference type="AlphaFoldDB" id="A0AAP0NVL2"/>
<name>A0AAP0NVL2_9MAGN</name>
<comment type="caution">
    <text evidence="1">The sequence shown here is derived from an EMBL/GenBank/DDBJ whole genome shotgun (WGS) entry which is preliminary data.</text>
</comment>
<gene>
    <name evidence="1" type="ORF">Syun_019094</name>
</gene>
<keyword evidence="2" id="KW-1185">Reference proteome</keyword>
<evidence type="ECO:0000313" key="1">
    <source>
        <dbReference type="EMBL" id="KAK9121477.1"/>
    </source>
</evidence>
<reference evidence="1 2" key="1">
    <citation type="submission" date="2024-01" db="EMBL/GenBank/DDBJ databases">
        <title>Genome assemblies of Stephania.</title>
        <authorList>
            <person name="Yang L."/>
        </authorList>
    </citation>
    <scope>NUCLEOTIDE SEQUENCE [LARGE SCALE GENOMIC DNA]</scope>
    <source>
        <strain evidence="1">YNDBR</strain>
        <tissue evidence="1">Leaf</tissue>
    </source>
</reference>
<accession>A0AAP0NVL2</accession>
<proteinExistence type="predicted"/>